<dbReference type="PRINTS" id="PR00996">
    <property type="entry name" value="CHERMTFRASE"/>
</dbReference>
<dbReference type="InterPro" id="IPR005467">
    <property type="entry name" value="His_kinase_dom"/>
</dbReference>
<comment type="catalytic activity">
    <reaction evidence="1">
        <text>L-glutamyl-[protein] + S-adenosyl-L-methionine = [protein]-L-glutamate 5-O-methyl ester + S-adenosyl-L-homocysteine</text>
        <dbReference type="Rhea" id="RHEA:24452"/>
        <dbReference type="Rhea" id="RHEA-COMP:10208"/>
        <dbReference type="Rhea" id="RHEA-COMP:10311"/>
        <dbReference type="ChEBI" id="CHEBI:29973"/>
        <dbReference type="ChEBI" id="CHEBI:57856"/>
        <dbReference type="ChEBI" id="CHEBI:59789"/>
        <dbReference type="ChEBI" id="CHEBI:82795"/>
        <dbReference type="EC" id="2.1.1.80"/>
    </reaction>
</comment>
<dbReference type="FunFam" id="3.30.450.20:FF:000099">
    <property type="entry name" value="Sensory box sensor histidine kinase"/>
    <property type="match status" value="1"/>
</dbReference>
<dbReference type="Pfam" id="PF00989">
    <property type="entry name" value="PAS"/>
    <property type="match status" value="1"/>
</dbReference>
<name>A0A5C4MY68_9RHOB</name>
<comment type="caution">
    <text evidence="13">The sequence shown here is derived from an EMBL/GenBank/DDBJ whole genome shotgun (WGS) entry which is preliminary data.</text>
</comment>
<dbReference type="Pfam" id="PF08448">
    <property type="entry name" value="PAS_4"/>
    <property type="match status" value="3"/>
</dbReference>
<dbReference type="Gene3D" id="3.40.50.150">
    <property type="entry name" value="Vaccinia Virus protein VP39"/>
    <property type="match status" value="1"/>
</dbReference>
<keyword evidence="7" id="KW-0175">Coiled coil</keyword>
<dbReference type="InterPro" id="IPR000673">
    <property type="entry name" value="Sig_transdc_resp-reg_Me-estase"/>
</dbReference>
<dbReference type="GO" id="GO:0005737">
    <property type="term" value="C:cytoplasm"/>
    <property type="evidence" value="ECO:0007669"/>
    <property type="project" value="InterPro"/>
</dbReference>
<feature type="domain" description="CheR-type methyltransferase" evidence="12">
    <location>
        <begin position="238"/>
        <end position="496"/>
    </location>
</feature>
<keyword evidence="4" id="KW-0808">Transferase</keyword>
<evidence type="ECO:0000256" key="1">
    <source>
        <dbReference type="ARBA" id="ARBA00001541"/>
    </source>
</evidence>
<dbReference type="GO" id="GO:0008983">
    <property type="term" value="F:protein-glutamate O-methyltransferase activity"/>
    <property type="evidence" value="ECO:0007669"/>
    <property type="project" value="UniProtKB-EC"/>
</dbReference>
<dbReference type="EMBL" id="VDFU01000010">
    <property type="protein sequence ID" value="TNC49548.1"/>
    <property type="molecule type" value="Genomic_DNA"/>
</dbReference>
<dbReference type="InterPro" id="IPR000780">
    <property type="entry name" value="CheR_MeTrfase"/>
</dbReference>
<feature type="domain" description="PAS" evidence="9">
    <location>
        <begin position="1225"/>
        <end position="1282"/>
    </location>
</feature>
<dbReference type="InterPro" id="IPR022642">
    <property type="entry name" value="CheR_C"/>
</dbReference>
<evidence type="ECO:0000313" key="13">
    <source>
        <dbReference type="EMBL" id="TNC49548.1"/>
    </source>
</evidence>
<evidence type="ECO:0000256" key="6">
    <source>
        <dbReference type="PROSITE-ProRule" id="PRU00050"/>
    </source>
</evidence>
<organism evidence="13 14">
    <name type="scientific">Rubellimicrobium rubrum</name>
    <dbReference type="NCBI Taxonomy" id="2585369"/>
    <lineage>
        <taxon>Bacteria</taxon>
        <taxon>Pseudomonadati</taxon>
        <taxon>Pseudomonadota</taxon>
        <taxon>Alphaproteobacteria</taxon>
        <taxon>Rhodobacterales</taxon>
        <taxon>Roseobacteraceae</taxon>
        <taxon>Rubellimicrobium</taxon>
    </lineage>
</organism>
<dbReference type="SUPFAM" id="SSF52738">
    <property type="entry name" value="Methylesterase CheB, C-terminal domain"/>
    <property type="match status" value="1"/>
</dbReference>
<dbReference type="PROSITE" id="PS50122">
    <property type="entry name" value="CHEB"/>
    <property type="match status" value="1"/>
</dbReference>
<evidence type="ECO:0000259" key="12">
    <source>
        <dbReference type="PROSITE" id="PS50123"/>
    </source>
</evidence>
<dbReference type="Pfam" id="PF01339">
    <property type="entry name" value="CheB_methylest"/>
    <property type="match status" value="1"/>
</dbReference>
<dbReference type="InterPro" id="IPR029063">
    <property type="entry name" value="SAM-dependent_MTases_sf"/>
</dbReference>
<dbReference type="InterPro" id="IPR035909">
    <property type="entry name" value="CheB_C"/>
</dbReference>
<dbReference type="Pfam" id="PF13596">
    <property type="entry name" value="PAS_10"/>
    <property type="match status" value="1"/>
</dbReference>
<accession>A0A5C4MY68</accession>
<dbReference type="SUPFAM" id="SSF55785">
    <property type="entry name" value="PYP-like sensor domain (PAS domain)"/>
    <property type="match status" value="6"/>
</dbReference>
<dbReference type="Gene3D" id="1.10.287.620">
    <property type="entry name" value="Helix Hairpins"/>
    <property type="match status" value="1"/>
</dbReference>
<dbReference type="GO" id="GO:0006355">
    <property type="term" value="P:regulation of DNA-templated transcription"/>
    <property type="evidence" value="ECO:0007669"/>
    <property type="project" value="InterPro"/>
</dbReference>
<dbReference type="GO" id="GO:0000156">
    <property type="term" value="F:phosphorelay response regulator activity"/>
    <property type="evidence" value="ECO:0007669"/>
    <property type="project" value="InterPro"/>
</dbReference>
<feature type="domain" description="Histidine kinase" evidence="8">
    <location>
        <begin position="1492"/>
        <end position="1686"/>
    </location>
</feature>
<dbReference type="Pfam" id="PF03705">
    <property type="entry name" value="CheR_N"/>
    <property type="match status" value="1"/>
</dbReference>
<dbReference type="CDD" id="cd16434">
    <property type="entry name" value="CheB-CheR_fusion"/>
    <property type="match status" value="1"/>
</dbReference>
<feature type="coiled-coil region" evidence="7">
    <location>
        <begin position="655"/>
        <end position="742"/>
    </location>
</feature>
<dbReference type="Pfam" id="PF08447">
    <property type="entry name" value="PAS_3"/>
    <property type="match status" value="1"/>
</dbReference>
<dbReference type="InterPro" id="IPR022641">
    <property type="entry name" value="CheR_N"/>
</dbReference>
<keyword evidence="6" id="KW-0378">Hydrolase</keyword>
<evidence type="ECO:0000259" key="11">
    <source>
        <dbReference type="PROSITE" id="PS50122"/>
    </source>
</evidence>
<dbReference type="GO" id="GO:0032259">
    <property type="term" value="P:methylation"/>
    <property type="evidence" value="ECO:0007669"/>
    <property type="project" value="UniProtKB-KW"/>
</dbReference>
<dbReference type="Gene3D" id="3.30.565.10">
    <property type="entry name" value="Histidine kinase-like ATPase, C-terminal domain"/>
    <property type="match status" value="1"/>
</dbReference>
<dbReference type="SMART" id="SM00091">
    <property type="entry name" value="PAS"/>
    <property type="match status" value="5"/>
</dbReference>
<feature type="domain" description="PAS" evidence="9">
    <location>
        <begin position="1356"/>
        <end position="1426"/>
    </location>
</feature>
<evidence type="ECO:0000256" key="5">
    <source>
        <dbReference type="ARBA" id="ARBA00022691"/>
    </source>
</evidence>
<dbReference type="PROSITE" id="PS50113">
    <property type="entry name" value="PAC"/>
    <property type="match status" value="5"/>
</dbReference>
<dbReference type="CDD" id="cd00130">
    <property type="entry name" value="PAS"/>
    <property type="match status" value="5"/>
</dbReference>
<feature type="active site" evidence="6">
    <location>
        <position position="66"/>
    </location>
</feature>
<dbReference type="InterPro" id="IPR036804">
    <property type="entry name" value="CheR_N_sf"/>
</dbReference>
<dbReference type="Gene3D" id="1.10.155.10">
    <property type="entry name" value="Chemotaxis receptor methyltransferase CheR, N-terminal domain"/>
    <property type="match status" value="1"/>
</dbReference>
<dbReference type="PROSITE" id="PS50112">
    <property type="entry name" value="PAS"/>
    <property type="match status" value="3"/>
</dbReference>
<dbReference type="SUPFAM" id="SSF53335">
    <property type="entry name" value="S-adenosyl-L-methionine-dependent methyltransferases"/>
    <property type="match status" value="1"/>
</dbReference>
<dbReference type="SMART" id="SM00086">
    <property type="entry name" value="PAC"/>
    <property type="match status" value="5"/>
</dbReference>
<dbReference type="InterPro" id="IPR003594">
    <property type="entry name" value="HATPase_dom"/>
</dbReference>
<dbReference type="SMART" id="SM00387">
    <property type="entry name" value="HATPase_c"/>
    <property type="match status" value="1"/>
</dbReference>
<reference evidence="13 14" key="1">
    <citation type="submission" date="2019-06" db="EMBL/GenBank/DDBJ databases">
        <title>YIM 131921 draft genome.</title>
        <authorList>
            <person name="Jiang L."/>
        </authorList>
    </citation>
    <scope>NUCLEOTIDE SEQUENCE [LARGE SCALE GENOMIC DNA]</scope>
    <source>
        <strain evidence="13 14">YIM 131921</strain>
    </source>
</reference>
<keyword evidence="14" id="KW-1185">Reference proteome</keyword>
<dbReference type="OrthoDB" id="9816309at2"/>
<dbReference type="InterPro" id="IPR000014">
    <property type="entry name" value="PAS"/>
</dbReference>
<dbReference type="Gene3D" id="3.40.50.180">
    <property type="entry name" value="Methylesterase CheB, C-terminal domain"/>
    <property type="match status" value="1"/>
</dbReference>
<dbReference type="NCBIfam" id="TIGR00229">
    <property type="entry name" value="sensory_box"/>
    <property type="match status" value="3"/>
</dbReference>
<dbReference type="GO" id="GO:0008984">
    <property type="term" value="F:protein-glutamate methylesterase activity"/>
    <property type="evidence" value="ECO:0007669"/>
    <property type="project" value="InterPro"/>
</dbReference>
<evidence type="ECO:0000259" key="10">
    <source>
        <dbReference type="PROSITE" id="PS50113"/>
    </source>
</evidence>
<dbReference type="Pfam" id="PF07568">
    <property type="entry name" value="HisKA_2"/>
    <property type="match status" value="1"/>
</dbReference>
<keyword evidence="5" id="KW-0949">S-adenosyl-L-methionine</keyword>
<evidence type="ECO:0000256" key="2">
    <source>
        <dbReference type="ARBA" id="ARBA00012534"/>
    </source>
</evidence>
<evidence type="ECO:0000256" key="7">
    <source>
        <dbReference type="SAM" id="Coils"/>
    </source>
</evidence>
<dbReference type="InterPro" id="IPR000700">
    <property type="entry name" value="PAS-assoc_C"/>
</dbReference>
<dbReference type="InterPro" id="IPR013656">
    <property type="entry name" value="PAS_4"/>
</dbReference>
<dbReference type="PROSITE" id="PS50123">
    <property type="entry name" value="CHER"/>
    <property type="match status" value="1"/>
</dbReference>
<feature type="domain" description="PAC" evidence="10">
    <location>
        <begin position="796"/>
        <end position="848"/>
    </location>
</feature>
<feature type="domain" description="PAC" evidence="10">
    <location>
        <begin position="1429"/>
        <end position="1481"/>
    </location>
</feature>
<dbReference type="InterPro" id="IPR013767">
    <property type="entry name" value="PAS_fold"/>
</dbReference>
<dbReference type="Gene3D" id="3.30.450.20">
    <property type="entry name" value="PAS domain"/>
    <property type="match status" value="6"/>
</dbReference>
<evidence type="ECO:0000256" key="4">
    <source>
        <dbReference type="ARBA" id="ARBA00022679"/>
    </source>
</evidence>
<dbReference type="GO" id="GO:0006935">
    <property type="term" value="P:chemotaxis"/>
    <property type="evidence" value="ECO:0007669"/>
    <property type="project" value="UniProtKB-UniRule"/>
</dbReference>
<proteinExistence type="predicted"/>
<dbReference type="PROSITE" id="PS50109">
    <property type="entry name" value="HIS_KIN"/>
    <property type="match status" value="1"/>
</dbReference>
<dbReference type="SUPFAM" id="SSF47757">
    <property type="entry name" value="Chemotaxis receptor methyltransferase CheR, N-terminal domain"/>
    <property type="match status" value="1"/>
</dbReference>
<dbReference type="InterPro" id="IPR035965">
    <property type="entry name" value="PAS-like_dom_sf"/>
</dbReference>
<feature type="domain" description="PAS" evidence="9">
    <location>
        <begin position="849"/>
        <end position="897"/>
    </location>
</feature>
<feature type="domain" description="PAC" evidence="10">
    <location>
        <begin position="1303"/>
        <end position="1355"/>
    </location>
</feature>
<feature type="active site" evidence="6">
    <location>
        <position position="39"/>
    </location>
</feature>
<dbReference type="PANTHER" id="PTHR24422">
    <property type="entry name" value="CHEMOTAXIS PROTEIN METHYLTRANSFERASE"/>
    <property type="match status" value="1"/>
</dbReference>
<gene>
    <name evidence="13" type="ORF">FHG66_10530</name>
</gene>
<keyword evidence="6" id="KW-0145">Chemotaxis</keyword>
<feature type="domain" description="CheB-type methylesterase" evidence="11">
    <location>
        <begin position="24"/>
        <end position="216"/>
    </location>
</feature>
<feature type="active site" evidence="6">
    <location>
        <position position="158"/>
    </location>
</feature>
<feature type="domain" description="PAC" evidence="10">
    <location>
        <begin position="923"/>
        <end position="976"/>
    </location>
</feature>
<dbReference type="InterPro" id="IPR001610">
    <property type="entry name" value="PAC"/>
</dbReference>
<dbReference type="InterPro" id="IPR050903">
    <property type="entry name" value="Bact_Chemotaxis_MeTrfase"/>
</dbReference>
<evidence type="ECO:0000259" key="8">
    <source>
        <dbReference type="PROSITE" id="PS50109"/>
    </source>
</evidence>
<dbReference type="InterPro" id="IPR013655">
    <property type="entry name" value="PAS_fold_3"/>
</dbReference>
<protein>
    <recommendedName>
        <fullName evidence="2">protein-glutamate O-methyltransferase</fullName>
        <ecNumber evidence="2">2.1.1.80</ecNumber>
    </recommendedName>
</protein>
<evidence type="ECO:0000259" key="9">
    <source>
        <dbReference type="PROSITE" id="PS50112"/>
    </source>
</evidence>
<dbReference type="Pfam" id="PF01739">
    <property type="entry name" value="CheR"/>
    <property type="match status" value="1"/>
</dbReference>
<dbReference type="Proteomes" id="UP000305887">
    <property type="component" value="Unassembled WGS sequence"/>
</dbReference>
<sequence>MGRDLQSRPSTMDVPVFQAAEQAPSSDVKRHLVVGLGASAGGLQALRAFLAHLPACPGIACVLVQHTTPGEDGLLLDVLRPLSPLPVKTAQDGAAPEPDWLHVAPAGHVVRLRRGRFQVRLARGIEERRTSVDRFFRSLAEDAGPCAVGVVLSGSGSDGALGLEAIGAAGGLTMAQAAGTAAQAEMPESAAAVGPCDHVLPPEELAQALLAYAAHVHHLPGGPAGVARHRVIHAAVPRMCDTLRRVTGNDFRHYKTSTLVRRLERRMQVLQVASVDDYLARLDSDEGEARTLFRELLIGVTSFFRDPEAFEALASKVLKPLLSERSSSDELRLWVPGCATGEEAYSVAMLAREMLDGLSSPPRIQIFATDIDERALAAARRGSYPQGIAAQVSPERLARFFVRKGRRYQVAPELREMCLFTAHNLVSDPPFSRLDLISCRNLLIYMGPHLQKKLFPVFHYALKPGGYLFLGSSESLAGQSELFRAVDAKARLAQRKDTRGVPPDGLRAFGGQGLPGFRSPDQTAEPDLGAIAQRILLAEFAPRYAIVSEQGQAVHLSEGVDRYLQPPVGTYSSVITRMARRGLSAGLRSSLAQAVRRRRTVVHELPAVQTTEGLARVRLTVQPMPELGHGEGLYMVVFEDLGAAMRPVAEAGAASPEAEAVIDGLERELAHAREEVERAAQDQEAANEELKSSNEELLSMNEELQSANEELEASKEEVQAANRSLEQANVDLENLLRSTQIATVFLDRDGHVRSFTPAAAEIYNLRSFDVGRPLRELRSLLADLPDVPSFAEVASQAEPLEHVARHADGRWFLRRVLPTRGSEGMADGVLVTFVDITSRKRAEEEQQRATALLSAVGETTPDLIFVKNRQGRLLYANPATLRAIGRTTAEALGRNELEWHGDRAEAEAIMAADAEVMASGETRVIEERFTSPDDGHTRIFRGTKSPMRDGTGTVVGLVGVATDVTQSKKAEEALRAALEFNRRILDSSGDCIKVLSLGGHFESMSSGGMGVMEVDDFASLRGACWPDLWKGQGREAALAALGEARRGGTGRFQGAADTAKGTPKYWDVVVTPILDAEGRPEKLLSISRDITEQRRAEERLREAATVVENMGEGFLVLDPQFRIRQINAEGLRIDGRPAEQILGHPILKVWPEAEHLPTWPLYQNAMTERTAGELVYQHLSDVHDVWLEVRVYPVGEGLAIFYRDVTDREQAHAAQQATAERLSETSRRLDAVLNNTTMAVFVMDDRQHCIYANAAAEQLTGYRFEEMQGLPLHDVVHHTHPDGTPYPLEDCPIDRAFPENAHTQGEEVFVHKDGHFYPVAFTASPIRDESSQTVGTIIEARGIADEIAARAALAESEAKFRTIANAMPQMVWSTRPDGYHDFYNDRWYEFTGVPAGSTDGEGWNDMFHPSDQEQARARWSHSLTTGEPYEIEYRLRHRSGQYRWVLGRALPVRDEAGRIVRWMGTCTDIEDQKRIEAELAEALQTKDVLLHEVNHRVKNSLQLVTSLLMLQASQARSPELKQALLEARGRLSVVSAMHQRLYSTSQHDRVDFGDYLRDMARETLRSLGGEQRAELVTDVESDVVFPLAQAVPLALVVSELVTNAVKYAFQTCDKGRLQVTLQRTNGGVRIEVADDGVGLPEGFDPLRSGGLGMKIVTSLVRQVRGQLTVDQTGPGTRFMIDLPIPGQDDEH</sequence>
<evidence type="ECO:0000256" key="3">
    <source>
        <dbReference type="ARBA" id="ARBA00022603"/>
    </source>
</evidence>
<dbReference type="PANTHER" id="PTHR24422:SF27">
    <property type="entry name" value="PROTEIN-GLUTAMATE O-METHYLTRANSFERASE"/>
    <property type="match status" value="1"/>
</dbReference>
<dbReference type="InterPro" id="IPR036890">
    <property type="entry name" value="HATPase_C_sf"/>
</dbReference>
<dbReference type="Pfam" id="PF02518">
    <property type="entry name" value="HATPase_c"/>
    <property type="match status" value="1"/>
</dbReference>
<dbReference type="SUPFAM" id="SSF55874">
    <property type="entry name" value="ATPase domain of HSP90 chaperone/DNA topoisomerase II/histidine kinase"/>
    <property type="match status" value="1"/>
</dbReference>
<feature type="domain" description="PAC" evidence="10">
    <location>
        <begin position="1046"/>
        <end position="1102"/>
    </location>
</feature>
<dbReference type="InterPro" id="IPR011495">
    <property type="entry name" value="Sig_transdc_His_kin_sub2_dim/P"/>
</dbReference>
<evidence type="ECO:0000313" key="14">
    <source>
        <dbReference type="Proteomes" id="UP000305887"/>
    </source>
</evidence>
<dbReference type="SMART" id="SM00138">
    <property type="entry name" value="MeTrc"/>
    <property type="match status" value="1"/>
</dbReference>
<dbReference type="EC" id="2.1.1.80" evidence="2"/>
<keyword evidence="3" id="KW-0489">Methyltransferase</keyword>